<dbReference type="CDD" id="cd05374">
    <property type="entry name" value="17beta-HSD-like_SDR_c"/>
    <property type="match status" value="1"/>
</dbReference>
<dbReference type="InterPro" id="IPR036291">
    <property type="entry name" value="NAD(P)-bd_dom_sf"/>
</dbReference>
<dbReference type="PANTHER" id="PTHR44169:SF6">
    <property type="entry name" value="NADPH-DEPENDENT 1-ACYLDIHYDROXYACETONE PHOSPHATE REDUCTASE"/>
    <property type="match status" value="1"/>
</dbReference>
<dbReference type="EMBL" id="ML213611">
    <property type="protein sequence ID" value="TFK36918.1"/>
    <property type="molecule type" value="Genomic_DNA"/>
</dbReference>
<protein>
    <submittedName>
        <fullName evidence="4">Oxidoreductase</fullName>
    </submittedName>
</protein>
<dbReference type="STRING" id="68775.A0A5C3LYH4"/>
<accession>A0A5C3LYH4</accession>
<gene>
    <name evidence="4" type="ORF">BDQ12DRAFT_633278</name>
</gene>
<dbReference type="Pfam" id="PF00106">
    <property type="entry name" value="adh_short"/>
    <property type="match status" value="1"/>
</dbReference>
<dbReference type="FunFam" id="3.40.50.720:FF:000261">
    <property type="entry name" value="NADPH-dependent 1-acyldihydroxyacetone phosphate reductase"/>
    <property type="match status" value="1"/>
</dbReference>
<name>A0A5C3LYH4_9AGAR</name>
<keyword evidence="2" id="KW-0560">Oxidoreductase</keyword>
<dbReference type="PRINTS" id="PR00080">
    <property type="entry name" value="SDRFAMILY"/>
</dbReference>
<dbReference type="PANTHER" id="PTHR44169">
    <property type="entry name" value="NADPH-DEPENDENT 1-ACYLDIHYDROXYACETONE PHOSPHATE REDUCTASE"/>
    <property type="match status" value="1"/>
</dbReference>
<dbReference type="Proteomes" id="UP000308652">
    <property type="component" value="Unassembled WGS sequence"/>
</dbReference>
<evidence type="ECO:0000313" key="4">
    <source>
        <dbReference type="EMBL" id="TFK36918.1"/>
    </source>
</evidence>
<dbReference type="OrthoDB" id="2102561at2759"/>
<dbReference type="AlphaFoldDB" id="A0A5C3LYH4"/>
<dbReference type="PRINTS" id="PR00081">
    <property type="entry name" value="GDHRDH"/>
</dbReference>
<evidence type="ECO:0000256" key="3">
    <source>
        <dbReference type="RuleBase" id="RU000363"/>
    </source>
</evidence>
<dbReference type="Gene3D" id="3.40.50.720">
    <property type="entry name" value="NAD(P)-binding Rossmann-like Domain"/>
    <property type="match status" value="1"/>
</dbReference>
<reference evidence="4 5" key="1">
    <citation type="journal article" date="2019" name="Nat. Ecol. Evol.">
        <title>Megaphylogeny resolves global patterns of mushroom evolution.</title>
        <authorList>
            <person name="Varga T."/>
            <person name="Krizsan K."/>
            <person name="Foldi C."/>
            <person name="Dima B."/>
            <person name="Sanchez-Garcia M."/>
            <person name="Sanchez-Ramirez S."/>
            <person name="Szollosi G.J."/>
            <person name="Szarkandi J.G."/>
            <person name="Papp V."/>
            <person name="Albert L."/>
            <person name="Andreopoulos W."/>
            <person name="Angelini C."/>
            <person name="Antonin V."/>
            <person name="Barry K.W."/>
            <person name="Bougher N.L."/>
            <person name="Buchanan P."/>
            <person name="Buyck B."/>
            <person name="Bense V."/>
            <person name="Catcheside P."/>
            <person name="Chovatia M."/>
            <person name="Cooper J."/>
            <person name="Damon W."/>
            <person name="Desjardin D."/>
            <person name="Finy P."/>
            <person name="Geml J."/>
            <person name="Haridas S."/>
            <person name="Hughes K."/>
            <person name="Justo A."/>
            <person name="Karasinski D."/>
            <person name="Kautmanova I."/>
            <person name="Kiss B."/>
            <person name="Kocsube S."/>
            <person name="Kotiranta H."/>
            <person name="LaButti K.M."/>
            <person name="Lechner B.E."/>
            <person name="Liimatainen K."/>
            <person name="Lipzen A."/>
            <person name="Lukacs Z."/>
            <person name="Mihaltcheva S."/>
            <person name="Morgado L.N."/>
            <person name="Niskanen T."/>
            <person name="Noordeloos M.E."/>
            <person name="Ohm R.A."/>
            <person name="Ortiz-Santana B."/>
            <person name="Ovrebo C."/>
            <person name="Racz N."/>
            <person name="Riley R."/>
            <person name="Savchenko A."/>
            <person name="Shiryaev A."/>
            <person name="Soop K."/>
            <person name="Spirin V."/>
            <person name="Szebenyi C."/>
            <person name="Tomsovsky M."/>
            <person name="Tulloss R.E."/>
            <person name="Uehling J."/>
            <person name="Grigoriev I.V."/>
            <person name="Vagvolgyi C."/>
            <person name="Papp T."/>
            <person name="Martin F.M."/>
            <person name="Miettinen O."/>
            <person name="Hibbett D.S."/>
            <person name="Nagy L.G."/>
        </authorList>
    </citation>
    <scope>NUCLEOTIDE SEQUENCE [LARGE SCALE GENOMIC DNA]</scope>
    <source>
        <strain evidence="4 5">CBS 166.37</strain>
    </source>
</reference>
<comment type="similarity">
    <text evidence="1 3">Belongs to the short-chain dehydrogenases/reductases (SDR) family.</text>
</comment>
<evidence type="ECO:0000256" key="1">
    <source>
        <dbReference type="ARBA" id="ARBA00006484"/>
    </source>
</evidence>
<evidence type="ECO:0000256" key="2">
    <source>
        <dbReference type="ARBA" id="ARBA00023002"/>
    </source>
</evidence>
<keyword evidence="5" id="KW-1185">Reference proteome</keyword>
<dbReference type="GO" id="GO:0016491">
    <property type="term" value="F:oxidoreductase activity"/>
    <property type="evidence" value="ECO:0007669"/>
    <property type="project" value="UniProtKB-KW"/>
</dbReference>
<dbReference type="SUPFAM" id="SSF51735">
    <property type="entry name" value="NAD(P)-binding Rossmann-fold domains"/>
    <property type="match status" value="1"/>
</dbReference>
<organism evidence="4 5">
    <name type="scientific">Crucibulum laeve</name>
    <dbReference type="NCBI Taxonomy" id="68775"/>
    <lineage>
        <taxon>Eukaryota</taxon>
        <taxon>Fungi</taxon>
        <taxon>Dikarya</taxon>
        <taxon>Basidiomycota</taxon>
        <taxon>Agaricomycotina</taxon>
        <taxon>Agaricomycetes</taxon>
        <taxon>Agaricomycetidae</taxon>
        <taxon>Agaricales</taxon>
        <taxon>Agaricineae</taxon>
        <taxon>Nidulariaceae</taxon>
        <taxon>Crucibulum</taxon>
    </lineage>
</organism>
<dbReference type="InterPro" id="IPR002347">
    <property type="entry name" value="SDR_fam"/>
</dbReference>
<dbReference type="GO" id="GO:0005783">
    <property type="term" value="C:endoplasmic reticulum"/>
    <property type="evidence" value="ECO:0007669"/>
    <property type="project" value="TreeGrafter"/>
</dbReference>
<evidence type="ECO:0000313" key="5">
    <source>
        <dbReference type="Proteomes" id="UP000308652"/>
    </source>
</evidence>
<proteinExistence type="inferred from homology"/>
<sequence>MPRVVLVTGCTTGGIGFVLCEEFALQGCKVYASSRNVATIADFKHPNIDKIAIDVTNDDSVQNGIEHIVQAEGHLDVVVNNAGVITAGPLIDQPLDAVKHVFDTNTFAILRVARAVIPVMAARRNGVIVNIGSIVGEVATPWNGVYCASKAAVLSLSEVLWIECKPFNISVVHVAPGAIKSNFSANGANHFTLPPNTLYSNFLPNILQRIHASQGSNRMPTEAFAKEVVSKTLRPNPPRYMTIGGHSRLFSLFKWLPRSWVLLRLWQFYSKKL</sequence>